<keyword evidence="1" id="KW-0479">Metal-binding</keyword>
<name>A0A4S2L138_9HYME</name>
<accession>A0A4S2L138</accession>
<keyword evidence="8" id="KW-1185">Reference proteome</keyword>
<evidence type="ECO:0000256" key="3">
    <source>
        <dbReference type="ARBA" id="ARBA00022833"/>
    </source>
</evidence>
<dbReference type="AlphaFoldDB" id="A0A4S2L138"/>
<dbReference type="PROSITE" id="PS50950">
    <property type="entry name" value="ZF_THAP"/>
    <property type="match status" value="1"/>
</dbReference>
<keyword evidence="2 5" id="KW-0863">Zinc-finger</keyword>
<dbReference type="InterPro" id="IPR006612">
    <property type="entry name" value="THAP_Znf"/>
</dbReference>
<evidence type="ECO:0000256" key="5">
    <source>
        <dbReference type="PROSITE-ProRule" id="PRU00309"/>
    </source>
</evidence>
<keyword evidence="4 5" id="KW-0238">DNA-binding</keyword>
<evidence type="ECO:0000256" key="2">
    <source>
        <dbReference type="ARBA" id="ARBA00022771"/>
    </source>
</evidence>
<dbReference type="EMBL" id="QBLH01000809">
    <property type="protein sequence ID" value="TGZ54169.1"/>
    <property type="molecule type" value="Genomic_DNA"/>
</dbReference>
<dbReference type="Proteomes" id="UP000310200">
    <property type="component" value="Unassembled WGS sequence"/>
</dbReference>
<organism evidence="7 8">
    <name type="scientific">Temnothorax longispinosus</name>
    <dbReference type="NCBI Taxonomy" id="300112"/>
    <lineage>
        <taxon>Eukaryota</taxon>
        <taxon>Metazoa</taxon>
        <taxon>Ecdysozoa</taxon>
        <taxon>Arthropoda</taxon>
        <taxon>Hexapoda</taxon>
        <taxon>Insecta</taxon>
        <taxon>Pterygota</taxon>
        <taxon>Neoptera</taxon>
        <taxon>Endopterygota</taxon>
        <taxon>Hymenoptera</taxon>
        <taxon>Apocrita</taxon>
        <taxon>Aculeata</taxon>
        <taxon>Formicoidea</taxon>
        <taxon>Formicidae</taxon>
        <taxon>Myrmicinae</taxon>
        <taxon>Temnothorax</taxon>
    </lineage>
</organism>
<proteinExistence type="predicted"/>
<comment type="caution">
    <text evidence="7">The sequence shown here is derived from an EMBL/GenBank/DDBJ whole genome shotgun (WGS) entry which is preliminary data.</text>
</comment>
<feature type="domain" description="THAP-type" evidence="6">
    <location>
        <begin position="1"/>
        <end position="75"/>
    </location>
</feature>
<reference evidence="7 8" key="1">
    <citation type="journal article" date="2019" name="Philos. Trans. R. Soc. Lond., B, Biol. Sci.">
        <title>Ant behaviour and brain gene expression of defending hosts depend on the ecological success of the intruding social parasite.</title>
        <authorList>
            <person name="Kaur R."/>
            <person name="Stoldt M."/>
            <person name="Jongepier E."/>
            <person name="Feldmeyer B."/>
            <person name="Menzel F."/>
            <person name="Bornberg-Bauer E."/>
            <person name="Foitzik S."/>
        </authorList>
    </citation>
    <scope>NUCLEOTIDE SEQUENCE [LARGE SCALE GENOMIC DNA]</scope>
    <source>
        <tissue evidence="7">Whole body</tissue>
    </source>
</reference>
<gene>
    <name evidence="7" type="ORF">DBV15_10694</name>
</gene>
<dbReference type="GO" id="GO:0003677">
    <property type="term" value="F:DNA binding"/>
    <property type="evidence" value="ECO:0007669"/>
    <property type="project" value="UniProtKB-UniRule"/>
</dbReference>
<dbReference type="Pfam" id="PF05485">
    <property type="entry name" value="THAP"/>
    <property type="match status" value="1"/>
</dbReference>
<evidence type="ECO:0000256" key="4">
    <source>
        <dbReference type="ARBA" id="ARBA00023125"/>
    </source>
</evidence>
<dbReference type="GO" id="GO:0008270">
    <property type="term" value="F:zinc ion binding"/>
    <property type="evidence" value="ECO:0007669"/>
    <property type="project" value="UniProtKB-KW"/>
</dbReference>
<protein>
    <recommendedName>
        <fullName evidence="6">THAP-type domain-containing protein</fullName>
    </recommendedName>
</protein>
<sequence>MPGCVAINCTNRHEKGFRLFSIPTNVERRKKWLQNLDREQWIPFVSVKYTLRIHSSKVDVSTVLGSWSNAVPTLFHVSNSPRRIDSLPRKSPYKKLRSEVAGTCAQKVAEVPITPEMNMDYAAPSNHDVSNEVEVSSYMPKSLLSSDSEQTAQVVAGSSLEKKNGHLRPMMLQSAQVVVGSSLEEENQVLRLYN</sequence>
<dbReference type="SMART" id="SM00980">
    <property type="entry name" value="THAP"/>
    <property type="match status" value="1"/>
</dbReference>
<evidence type="ECO:0000313" key="7">
    <source>
        <dbReference type="EMBL" id="TGZ54169.1"/>
    </source>
</evidence>
<evidence type="ECO:0000313" key="8">
    <source>
        <dbReference type="Proteomes" id="UP000310200"/>
    </source>
</evidence>
<evidence type="ECO:0000259" key="6">
    <source>
        <dbReference type="PROSITE" id="PS50950"/>
    </source>
</evidence>
<evidence type="ECO:0000256" key="1">
    <source>
        <dbReference type="ARBA" id="ARBA00022723"/>
    </source>
</evidence>
<dbReference type="SUPFAM" id="SSF57716">
    <property type="entry name" value="Glucocorticoid receptor-like (DNA-binding domain)"/>
    <property type="match status" value="1"/>
</dbReference>
<keyword evidence="3" id="KW-0862">Zinc</keyword>